<evidence type="ECO:0000313" key="1">
    <source>
        <dbReference type="EMBL" id="CAG8398384.1"/>
    </source>
</evidence>
<dbReference type="AlphaFoldDB" id="A0A9W4JKR8"/>
<dbReference type="OrthoDB" id="4993731at2759"/>
<organism evidence="1 2">
    <name type="scientific">Penicillium salamii</name>
    <dbReference type="NCBI Taxonomy" id="1612424"/>
    <lineage>
        <taxon>Eukaryota</taxon>
        <taxon>Fungi</taxon>
        <taxon>Dikarya</taxon>
        <taxon>Ascomycota</taxon>
        <taxon>Pezizomycotina</taxon>
        <taxon>Eurotiomycetes</taxon>
        <taxon>Eurotiomycetidae</taxon>
        <taxon>Eurotiales</taxon>
        <taxon>Aspergillaceae</taxon>
        <taxon>Penicillium</taxon>
    </lineage>
</organism>
<proteinExistence type="predicted"/>
<reference evidence="1" key="1">
    <citation type="submission" date="2021-07" db="EMBL/GenBank/DDBJ databases">
        <authorList>
            <person name="Branca A.L. A."/>
        </authorList>
    </citation>
    <scope>NUCLEOTIDE SEQUENCE</scope>
</reference>
<protein>
    <submittedName>
        <fullName evidence="1">Uncharacterized protein</fullName>
    </submittedName>
</protein>
<evidence type="ECO:0000313" key="2">
    <source>
        <dbReference type="Proteomes" id="UP001152646"/>
    </source>
</evidence>
<dbReference type="Proteomes" id="UP001152646">
    <property type="component" value="Unassembled WGS sequence"/>
</dbReference>
<accession>A0A9W4JKR8</accession>
<gene>
    <name evidence="1" type="ORF">PSALAMII_LOCUS7831</name>
</gene>
<dbReference type="EMBL" id="CAJVPA010000203">
    <property type="protein sequence ID" value="CAG8398384.1"/>
    <property type="molecule type" value="Genomic_DNA"/>
</dbReference>
<name>A0A9W4JKR8_9EURO</name>
<comment type="caution">
    <text evidence="1">The sequence shown here is derived from an EMBL/GenBank/DDBJ whole genome shotgun (WGS) entry which is preliminary data.</text>
</comment>
<sequence>MPVTRSQSKILASQDPSPAQENRISKCLEREQDMTRSFVEWLDLDYSHNSILKQNDTDWKLILKKAREADGCRQITWTIPVENDQRLWIIILYSNAMGQTLEDWWRRAQRDEFRQSDAMTQTMKEVIFLPDPGSPDNFHSSLNDKAILIYQYMSTHWKFIMDCFSKPSRPDMIYEVWTVYFPVEDIVAILESNLHSRFPRMRNPGFLPDASEDPLGAILFQIIALVSGEVEYKGRSCKQIAWFMNWKSTGEEKIFKEIVRFRKNKEERPAVMDVFIKELQGLGMLGYESCHAKFEEIKKYT</sequence>